<keyword evidence="2" id="KW-0963">Cytoplasm</keyword>
<evidence type="ECO:0000256" key="1">
    <source>
        <dbReference type="ARBA" id="ARBA00004496"/>
    </source>
</evidence>
<keyword evidence="3" id="KW-0677">Repeat</keyword>
<dbReference type="SUPFAM" id="SSF47986">
    <property type="entry name" value="DEATH domain"/>
    <property type="match status" value="1"/>
</dbReference>
<dbReference type="PANTHER" id="PTHR45690">
    <property type="entry name" value="NACHT, LRR AND PYD DOMAINS-CONTAINING PROTEIN 12"/>
    <property type="match status" value="1"/>
</dbReference>
<name>A0AAD7R721_9TELE</name>
<dbReference type="EMBL" id="JAINUG010000488">
    <property type="protein sequence ID" value="KAJ8367317.1"/>
    <property type="molecule type" value="Genomic_DNA"/>
</dbReference>
<sequence>MDIASELISTLEELEKKELKRFKFYLSQKNLLEGFPHIPKSQLEEKDRTDIVEKMVETYGKQRALEMTLHILRKMTLNDLAETLEATCRQSKDISVYCV</sequence>
<dbReference type="PANTHER" id="PTHR45690:SF19">
    <property type="entry name" value="NACHT, LRR AND PYD DOMAINS-CONTAINING PROTEIN 3"/>
    <property type="match status" value="1"/>
</dbReference>
<comment type="subcellular location">
    <subcellularLocation>
        <location evidence="1">Cytoplasm</location>
    </subcellularLocation>
</comment>
<dbReference type="Gene3D" id="1.10.533.10">
    <property type="entry name" value="Death Domain, Fas"/>
    <property type="match status" value="1"/>
</dbReference>
<keyword evidence="6" id="KW-1185">Reference proteome</keyword>
<dbReference type="InterPro" id="IPR050637">
    <property type="entry name" value="NLRP_innate_immun_reg"/>
</dbReference>
<dbReference type="Proteomes" id="UP001221898">
    <property type="component" value="Unassembled WGS sequence"/>
</dbReference>
<dbReference type="PROSITE" id="PS50824">
    <property type="entry name" value="DAPIN"/>
    <property type="match status" value="1"/>
</dbReference>
<evidence type="ECO:0000256" key="3">
    <source>
        <dbReference type="ARBA" id="ARBA00022737"/>
    </source>
</evidence>
<evidence type="ECO:0000259" key="4">
    <source>
        <dbReference type="PROSITE" id="PS50824"/>
    </source>
</evidence>
<dbReference type="SMART" id="SM01289">
    <property type="entry name" value="PYRIN"/>
    <property type="match status" value="1"/>
</dbReference>
<dbReference type="InterPro" id="IPR011029">
    <property type="entry name" value="DEATH-like_dom_sf"/>
</dbReference>
<feature type="domain" description="Pyrin" evidence="4">
    <location>
        <begin position="7"/>
        <end position="90"/>
    </location>
</feature>
<proteinExistence type="predicted"/>
<dbReference type="CDD" id="cd08321">
    <property type="entry name" value="Pyrin_ASC-like"/>
    <property type="match status" value="1"/>
</dbReference>
<comment type="caution">
    <text evidence="5">The sequence shown here is derived from an EMBL/GenBank/DDBJ whole genome shotgun (WGS) entry which is preliminary data.</text>
</comment>
<dbReference type="InterPro" id="IPR004020">
    <property type="entry name" value="DAPIN"/>
</dbReference>
<gene>
    <name evidence="5" type="ORF">AAFF_G00321010</name>
</gene>
<evidence type="ECO:0000313" key="6">
    <source>
        <dbReference type="Proteomes" id="UP001221898"/>
    </source>
</evidence>
<dbReference type="GO" id="GO:0005737">
    <property type="term" value="C:cytoplasm"/>
    <property type="evidence" value="ECO:0007669"/>
    <property type="project" value="UniProtKB-SubCell"/>
</dbReference>
<accession>A0AAD7R721</accession>
<evidence type="ECO:0000313" key="5">
    <source>
        <dbReference type="EMBL" id="KAJ8367317.1"/>
    </source>
</evidence>
<evidence type="ECO:0000256" key="2">
    <source>
        <dbReference type="ARBA" id="ARBA00022490"/>
    </source>
</evidence>
<organism evidence="5 6">
    <name type="scientific">Aldrovandia affinis</name>
    <dbReference type="NCBI Taxonomy" id="143900"/>
    <lineage>
        <taxon>Eukaryota</taxon>
        <taxon>Metazoa</taxon>
        <taxon>Chordata</taxon>
        <taxon>Craniata</taxon>
        <taxon>Vertebrata</taxon>
        <taxon>Euteleostomi</taxon>
        <taxon>Actinopterygii</taxon>
        <taxon>Neopterygii</taxon>
        <taxon>Teleostei</taxon>
        <taxon>Notacanthiformes</taxon>
        <taxon>Halosauridae</taxon>
        <taxon>Aldrovandia</taxon>
    </lineage>
</organism>
<dbReference type="Pfam" id="PF02758">
    <property type="entry name" value="PYRIN"/>
    <property type="match status" value="1"/>
</dbReference>
<reference evidence="5" key="1">
    <citation type="journal article" date="2023" name="Science">
        <title>Genome structures resolve the early diversification of teleost fishes.</title>
        <authorList>
            <person name="Parey E."/>
            <person name="Louis A."/>
            <person name="Montfort J."/>
            <person name="Bouchez O."/>
            <person name="Roques C."/>
            <person name="Iampietro C."/>
            <person name="Lluch J."/>
            <person name="Castinel A."/>
            <person name="Donnadieu C."/>
            <person name="Desvignes T."/>
            <person name="Floi Bucao C."/>
            <person name="Jouanno E."/>
            <person name="Wen M."/>
            <person name="Mejri S."/>
            <person name="Dirks R."/>
            <person name="Jansen H."/>
            <person name="Henkel C."/>
            <person name="Chen W.J."/>
            <person name="Zahm M."/>
            <person name="Cabau C."/>
            <person name="Klopp C."/>
            <person name="Thompson A.W."/>
            <person name="Robinson-Rechavi M."/>
            <person name="Braasch I."/>
            <person name="Lecointre G."/>
            <person name="Bobe J."/>
            <person name="Postlethwait J.H."/>
            <person name="Berthelot C."/>
            <person name="Roest Crollius H."/>
            <person name="Guiguen Y."/>
        </authorList>
    </citation>
    <scope>NUCLEOTIDE SEQUENCE</scope>
    <source>
        <strain evidence="5">NC1722</strain>
    </source>
</reference>
<dbReference type="AlphaFoldDB" id="A0AAD7R721"/>
<protein>
    <recommendedName>
        <fullName evidence="4">Pyrin domain-containing protein</fullName>
    </recommendedName>
</protein>